<dbReference type="HOGENOM" id="CLU_3063988_0_0_11"/>
<dbReference type="EMBL" id="CP003788">
    <property type="protein sequence ID" value="AFR09059.1"/>
    <property type="molecule type" value="Genomic_DNA"/>
</dbReference>
<dbReference type="KEGG" id="nal:B005_1357"/>
<evidence type="ECO:0000313" key="3">
    <source>
        <dbReference type="Proteomes" id="UP000003779"/>
    </source>
</evidence>
<gene>
    <name evidence="2" type="ordered locus">B005_1357</name>
</gene>
<evidence type="ECO:0000313" key="2">
    <source>
        <dbReference type="EMBL" id="AFR09059.1"/>
    </source>
</evidence>
<proteinExistence type="predicted"/>
<reference evidence="2 3" key="1">
    <citation type="journal article" date="2012" name="J. Bacteriol.">
        <title>Whole-Genome Sequence of Nocardiopsis alba Strain ATCC BAA-2165, Associated with Honeybees.</title>
        <authorList>
            <person name="Qiao J."/>
            <person name="Chen L."/>
            <person name="Li Y."/>
            <person name="Wang J."/>
            <person name="Zhang W."/>
            <person name="Chen S."/>
        </authorList>
    </citation>
    <scope>NUCLEOTIDE SEQUENCE [LARGE SCALE GENOMIC DNA]</scope>
    <source>
        <strain evidence="3">ATCC BAA-2165 / BE74</strain>
    </source>
</reference>
<sequence>MWSFTPDRTVSARPDRRRPRPDRGLRVVEAARGPAVRPVSPQGLYTRGLRVQS</sequence>
<dbReference type="AlphaFoldDB" id="J7LE17"/>
<organism evidence="2 3">
    <name type="scientific">Nocardiopsis alba (strain ATCC BAA-2165 / BE74)</name>
    <dbReference type="NCBI Taxonomy" id="1205910"/>
    <lineage>
        <taxon>Bacteria</taxon>
        <taxon>Bacillati</taxon>
        <taxon>Actinomycetota</taxon>
        <taxon>Actinomycetes</taxon>
        <taxon>Streptosporangiales</taxon>
        <taxon>Nocardiopsidaceae</taxon>
        <taxon>Nocardiopsis</taxon>
    </lineage>
</organism>
<accession>J7LE17</accession>
<protein>
    <submittedName>
        <fullName evidence="2">Uncharacterized protein</fullName>
    </submittedName>
</protein>
<dbReference type="STRING" id="1205910.B005_1357"/>
<feature type="region of interest" description="Disordered" evidence="1">
    <location>
        <begin position="1"/>
        <end position="53"/>
    </location>
</feature>
<name>J7LE17_NOCAA</name>
<dbReference type="Proteomes" id="UP000003779">
    <property type="component" value="Chromosome"/>
</dbReference>
<evidence type="ECO:0000256" key="1">
    <source>
        <dbReference type="SAM" id="MobiDB-lite"/>
    </source>
</evidence>
<reference evidence="3" key="2">
    <citation type="submission" date="2012-08" db="EMBL/GenBank/DDBJ databases">
        <title>Whole-genome sequence of Nocardiopsis alba strain ATCC BAA-2165 associated with honeybees.</title>
        <authorList>
            <person name="Qiao J."/>
            <person name="Chen L."/>
            <person name="Li Y."/>
            <person name="Wang J."/>
            <person name="Zhang W."/>
            <person name="Chen S."/>
        </authorList>
    </citation>
    <scope>NUCLEOTIDE SEQUENCE [LARGE SCALE GENOMIC DNA]</scope>
    <source>
        <strain evidence="3">ATCC BAA-2165 / BE74</strain>
    </source>
</reference>